<dbReference type="RefSeq" id="XP_001740619.1">
    <property type="nucleotide sequence ID" value="XM_001740567.1"/>
</dbReference>
<sequence>MSHKINVSVASLQPSNFEGWATKQGGSWKSWKRRWFVIKDRKMWYFAGKNDTEAKGWIDLTPGTEVKDLTQPGQKKKFSFSINSRGVKGEREFLIFVESETDLKGFLKAINQVLSGDKKNNTSNPITSQTTYVPPPNVSSVSEPMVPPPMTQSYIPPVNQPTISTQQSNISPIQQPYIPPVPQQQSTSSQTTNNSSSNWALNIPGNITKKIGIQSIDIAKEMFKWLMSNNPEGVLDFLGIWKDSLPTNTDMEAGEIAKLTLCVSADTNKLSWRVDGPQGALIQKMVDFFWNVGAPEVEIDRLNDLGAEINPFFIGSWIDMSQQGGMDGGWFFPVDTELSIGKNAGDKGNGNSALDVLVQWAEQHGMNSIISVGRDMGATPPRQTDFKFKVVGPNQVKLTVIKEACSTFGFPPISNTLEEIICNLGNSVSEITLSIITSTDGFVKLGVIIPQPTAEIISKLVESVPGHEISTHQSMLNSFGQPIAIEYSFLNKGFGFEVYREGVDVHIYYNLGAITTN</sequence>
<gene>
    <name evidence="3" type="ORF">EDI_351290</name>
</gene>
<dbReference type="SUPFAM" id="SSF50729">
    <property type="entry name" value="PH domain-like"/>
    <property type="match status" value="1"/>
</dbReference>
<keyword evidence="4" id="KW-1185">Reference proteome</keyword>
<evidence type="ECO:0000259" key="2">
    <source>
        <dbReference type="PROSITE" id="PS50003"/>
    </source>
</evidence>
<dbReference type="AlphaFoldDB" id="B0ER91"/>
<evidence type="ECO:0000256" key="1">
    <source>
        <dbReference type="SAM" id="MobiDB-lite"/>
    </source>
</evidence>
<feature type="compositionally biased region" description="Low complexity" evidence="1">
    <location>
        <begin position="183"/>
        <end position="198"/>
    </location>
</feature>
<dbReference type="VEuPathDB" id="AmoebaDB:EDI_351290"/>
<dbReference type="GeneID" id="5885794"/>
<dbReference type="InterPro" id="IPR001849">
    <property type="entry name" value="PH_domain"/>
</dbReference>
<dbReference type="EMBL" id="DS550464">
    <property type="protein sequence ID" value="EDR22939.1"/>
    <property type="molecule type" value="Genomic_DNA"/>
</dbReference>
<name>B0ER91_ENTDS</name>
<evidence type="ECO:0000313" key="3">
    <source>
        <dbReference type="EMBL" id="EDR22939.1"/>
    </source>
</evidence>
<feature type="domain" description="PH" evidence="2">
    <location>
        <begin position="14"/>
        <end position="115"/>
    </location>
</feature>
<dbReference type="eggNOG" id="KOG1738">
    <property type="taxonomic scope" value="Eukaryota"/>
</dbReference>
<dbReference type="Proteomes" id="UP000008076">
    <property type="component" value="Unassembled WGS sequence"/>
</dbReference>
<accession>B0ER91</accession>
<feature type="compositionally biased region" description="Low complexity" evidence="1">
    <location>
        <begin position="163"/>
        <end position="176"/>
    </location>
</feature>
<dbReference type="Gene3D" id="2.30.29.30">
    <property type="entry name" value="Pleckstrin-homology domain (PH domain)/Phosphotyrosine-binding domain (PTB)"/>
    <property type="match status" value="1"/>
</dbReference>
<proteinExistence type="predicted"/>
<feature type="compositionally biased region" description="Polar residues" evidence="1">
    <location>
        <begin position="121"/>
        <end position="132"/>
    </location>
</feature>
<dbReference type="GO" id="GO:0005547">
    <property type="term" value="F:phosphatidylinositol-3,4,5-trisphosphate binding"/>
    <property type="evidence" value="ECO:0007669"/>
    <property type="project" value="UniProtKB-ARBA"/>
</dbReference>
<dbReference type="PROSITE" id="PS50003">
    <property type="entry name" value="PH_DOMAIN"/>
    <property type="match status" value="1"/>
</dbReference>
<protein>
    <recommendedName>
        <fullName evidence="2">PH domain-containing protein</fullName>
    </recommendedName>
</protein>
<dbReference type="OrthoDB" id="63267at2759"/>
<evidence type="ECO:0000313" key="4">
    <source>
        <dbReference type="Proteomes" id="UP000008076"/>
    </source>
</evidence>
<organism evidence="4">
    <name type="scientific">Entamoeba dispar (strain ATCC PRA-260 / SAW760)</name>
    <dbReference type="NCBI Taxonomy" id="370354"/>
    <lineage>
        <taxon>Eukaryota</taxon>
        <taxon>Amoebozoa</taxon>
        <taxon>Evosea</taxon>
        <taxon>Archamoebae</taxon>
        <taxon>Mastigamoebida</taxon>
        <taxon>Entamoebidae</taxon>
        <taxon>Entamoeba</taxon>
    </lineage>
</organism>
<feature type="region of interest" description="Disordered" evidence="1">
    <location>
        <begin position="157"/>
        <end position="199"/>
    </location>
</feature>
<feature type="region of interest" description="Disordered" evidence="1">
    <location>
        <begin position="117"/>
        <end position="144"/>
    </location>
</feature>
<dbReference type="InterPro" id="IPR011993">
    <property type="entry name" value="PH-like_dom_sf"/>
</dbReference>
<dbReference type="Pfam" id="PF00169">
    <property type="entry name" value="PH"/>
    <property type="match status" value="1"/>
</dbReference>
<dbReference type="FunFam" id="2.30.29.30:FF:000286">
    <property type="entry name" value="PH-protein kinase domain containing protein"/>
    <property type="match status" value="1"/>
</dbReference>
<dbReference type="PANTHER" id="PTHR12752:SF9">
    <property type="entry name" value="KRAMER, ISOFORM I"/>
    <property type="match status" value="1"/>
</dbReference>
<dbReference type="KEGG" id="edi:EDI_351290"/>
<dbReference type="SMART" id="SM00233">
    <property type="entry name" value="PH"/>
    <property type="match status" value="1"/>
</dbReference>
<dbReference type="OMA" id="CYSVGRD"/>
<reference evidence="4" key="1">
    <citation type="submission" date="2007-12" db="EMBL/GenBank/DDBJ databases">
        <title>Annotation of Entamoeba dispar SAW760.</title>
        <authorList>
            <person name="Lorenzi H."/>
            <person name="Inman J."/>
            <person name="Schobel S."/>
            <person name="Amedeo P."/>
            <person name="Caler E."/>
        </authorList>
    </citation>
    <scope>NUCLEOTIDE SEQUENCE [LARGE SCALE GENOMIC DNA]</scope>
    <source>
        <strain evidence="4">ATCC PRA-260 / SAW760</strain>
    </source>
</reference>
<dbReference type="PANTHER" id="PTHR12752">
    <property type="entry name" value="PHOSPHOINOSITOL 3-PHOSPHATE-BINDING PROTEIN"/>
    <property type="match status" value="1"/>
</dbReference>